<dbReference type="Proteomes" id="UP000273982">
    <property type="component" value="Chromosome"/>
</dbReference>
<evidence type="ECO:0000313" key="2">
    <source>
        <dbReference type="Proteomes" id="UP000273982"/>
    </source>
</evidence>
<dbReference type="Pfam" id="PF06296">
    <property type="entry name" value="RelE"/>
    <property type="match status" value="1"/>
</dbReference>
<accession>A0A3G8M9A7</accession>
<sequence>MPDAEKAMRTFKTAWFSKAARKARIKDDELCQAIQEVMKGQADDLGGGVFKKRLNKNRHRSIILAKGGRFWIYEYLFAKKDRANIEEDELEDFRTLAKSYATLDDKQIAQLLKDKDLTEICHGDEK</sequence>
<gene>
    <name evidence="1" type="ORF">EHO51_17575</name>
</gene>
<organism evidence="1 2">
    <name type="scientific">Methylocystis rosea</name>
    <dbReference type="NCBI Taxonomy" id="173366"/>
    <lineage>
        <taxon>Bacteria</taxon>
        <taxon>Pseudomonadati</taxon>
        <taxon>Pseudomonadota</taxon>
        <taxon>Alphaproteobacteria</taxon>
        <taxon>Hyphomicrobiales</taxon>
        <taxon>Methylocystaceae</taxon>
        <taxon>Methylocystis</taxon>
    </lineage>
</organism>
<dbReference type="RefSeq" id="WP_124739932.1">
    <property type="nucleotide sequence ID" value="NZ_CP034086.1"/>
</dbReference>
<name>A0A3G8M9A7_9HYPH</name>
<dbReference type="InterPro" id="IPR009387">
    <property type="entry name" value="HigB-2"/>
</dbReference>
<dbReference type="PIRSF" id="PIRSF018634">
    <property type="entry name" value="UCP018634"/>
    <property type="match status" value="1"/>
</dbReference>
<dbReference type="KEGG" id="mros:EHO51_17575"/>
<dbReference type="AlphaFoldDB" id="A0A3G8M9A7"/>
<protein>
    <submittedName>
        <fullName evidence="1">Type II toxin-antitoxin system RelE/ParE family toxin</fullName>
    </submittedName>
</protein>
<evidence type="ECO:0000313" key="1">
    <source>
        <dbReference type="EMBL" id="AZG78387.1"/>
    </source>
</evidence>
<dbReference type="EMBL" id="CP034086">
    <property type="protein sequence ID" value="AZG78387.1"/>
    <property type="molecule type" value="Genomic_DNA"/>
</dbReference>
<reference evidence="1 2" key="1">
    <citation type="submission" date="2018-11" db="EMBL/GenBank/DDBJ databases">
        <title>Genome squencing of methanotrophic bacteria isolated from alkaline groundwater in Korea.</title>
        <authorList>
            <person name="Nguyen L.N."/>
        </authorList>
    </citation>
    <scope>NUCLEOTIDE SEQUENCE [LARGE SCALE GENOMIC DNA]</scope>
    <source>
        <strain evidence="1 2">GW6</strain>
    </source>
</reference>
<proteinExistence type="predicted"/>